<evidence type="ECO:0000313" key="1">
    <source>
        <dbReference type="EMBL" id="GFC63650.1"/>
    </source>
</evidence>
<feature type="non-terminal residue" evidence="1">
    <location>
        <position position="184"/>
    </location>
</feature>
<protein>
    <submittedName>
        <fullName evidence="1">Uncharacterized protein</fullName>
    </submittedName>
</protein>
<reference evidence="1" key="1">
    <citation type="journal article" date="2019" name="Sci. Rep.">
        <title>Draft genome of Tanacetum cinerariifolium, the natural source of mosquito coil.</title>
        <authorList>
            <person name="Yamashiro T."/>
            <person name="Shiraishi A."/>
            <person name="Satake H."/>
            <person name="Nakayama K."/>
        </authorList>
    </citation>
    <scope>NUCLEOTIDE SEQUENCE</scope>
</reference>
<dbReference type="AlphaFoldDB" id="A0A699Q889"/>
<organism evidence="1">
    <name type="scientific">Tanacetum cinerariifolium</name>
    <name type="common">Dalmatian daisy</name>
    <name type="synonym">Chrysanthemum cinerariifolium</name>
    <dbReference type="NCBI Taxonomy" id="118510"/>
    <lineage>
        <taxon>Eukaryota</taxon>
        <taxon>Viridiplantae</taxon>
        <taxon>Streptophyta</taxon>
        <taxon>Embryophyta</taxon>
        <taxon>Tracheophyta</taxon>
        <taxon>Spermatophyta</taxon>
        <taxon>Magnoliopsida</taxon>
        <taxon>eudicotyledons</taxon>
        <taxon>Gunneridae</taxon>
        <taxon>Pentapetalae</taxon>
        <taxon>asterids</taxon>
        <taxon>campanulids</taxon>
        <taxon>Asterales</taxon>
        <taxon>Asteraceae</taxon>
        <taxon>Asteroideae</taxon>
        <taxon>Anthemideae</taxon>
        <taxon>Anthemidinae</taxon>
        <taxon>Tanacetum</taxon>
    </lineage>
</organism>
<comment type="caution">
    <text evidence="1">The sequence shown here is derived from an EMBL/GenBank/DDBJ whole genome shotgun (WGS) entry which is preliminary data.</text>
</comment>
<feature type="non-terminal residue" evidence="1">
    <location>
        <position position="1"/>
    </location>
</feature>
<proteinExistence type="predicted"/>
<name>A0A699Q889_TANCI</name>
<sequence>HPVVELGLEIVVVVEGIVLGMWMEYLERVESSADTDMEDASNQGRMIAELDRDTDVALMDDEGTEKKDKNAQVVGDEQVKGRQAEIYQINMDHAAKVLSMQEDEPEVQEVVEVVITAKLITEVVTAASTSVSAASTIIPAAEPKVPAATVTVTPVKVAATSTRRRRGVVIRDPEEESFYLRISP</sequence>
<dbReference type="EMBL" id="BKCJ010998875">
    <property type="protein sequence ID" value="GFC63650.1"/>
    <property type="molecule type" value="Genomic_DNA"/>
</dbReference>
<gene>
    <name evidence="1" type="ORF">Tci_835620</name>
</gene>
<accession>A0A699Q889</accession>